<protein>
    <submittedName>
        <fullName evidence="1">Uncharacterized protein</fullName>
    </submittedName>
</protein>
<reference evidence="1 2" key="1">
    <citation type="journal article" date="2011" name="Genome Res.">
        <title>Phylogeny-wide analysis of social amoeba genomes highlights ancient origins for complex intercellular communication.</title>
        <authorList>
            <person name="Heidel A.J."/>
            <person name="Lawal H.M."/>
            <person name="Felder M."/>
            <person name="Schilde C."/>
            <person name="Helps N.R."/>
            <person name="Tunggal B."/>
            <person name="Rivero F."/>
            <person name="John U."/>
            <person name="Schleicher M."/>
            <person name="Eichinger L."/>
            <person name="Platzer M."/>
            <person name="Noegel A.A."/>
            <person name="Schaap P."/>
            <person name="Gloeckner G."/>
        </authorList>
    </citation>
    <scope>NUCLEOTIDE SEQUENCE [LARGE SCALE GENOMIC DNA]</scope>
    <source>
        <strain evidence="2">ATCC 26659 / Pp 5 / PN500</strain>
    </source>
</reference>
<dbReference type="InParanoid" id="D3B917"/>
<accession>D3B917</accession>
<dbReference type="Proteomes" id="UP000001396">
    <property type="component" value="Unassembled WGS sequence"/>
</dbReference>
<dbReference type="AlphaFoldDB" id="D3B917"/>
<organism evidence="1 2">
    <name type="scientific">Heterostelium pallidum (strain ATCC 26659 / Pp 5 / PN500)</name>
    <name type="common">Cellular slime mold</name>
    <name type="synonym">Polysphondylium pallidum</name>
    <dbReference type="NCBI Taxonomy" id="670386"/>
    <lineage>
        <taxon>Eukaryota</taxon>
        <taxon>Amoebozoa</taxon>
        <taxon>Evosea</taxon>
        <taxon>Eumycetozoa</taxon>
        <taxon>Dictyostelia</taxon>
        <taxon>Acytosteliales</taxon>
        <taxon>Acytosteliaceae</taxon>
        <taxon>Heterostelium</taxon>
    </lineage>
</organism>
<sequence length="173" mass="19072">MPTVESIVQSESSNVNDDSSSEFGVLKGDILVVVISKSEKVPTDITDLVFGEYGGNIMFRYTLTCNTFSSGNVCFQALSCVKRELRTGKPFAKKYKTPSNPSIGVASFIESVKSRANDVQKDWGVSNISSVFVSIQKYVVFLSCGKIAPLTENFVILSVTKNDNEYDCYKQEE</sequence>
<comment type="caution">
    <text evidence="1">The sequence shown here is derived from an EMBL/GenBank/DDBJ whole genome shotgun (WGS) entry which is preliminary data.</text>
</comment>
<dbReference type="EMBL" id="ADBJ01000021">
    <property type="protein sequence ID" value="EFA82056.1"/>
    <property type="molecule type" value="Genomic_DNA"/>
</dbReference>
<name>D3B917_HETP5</name>
<evidence type="ECO:0000313" key="2">
    <source>
        <dbReference type="Proteomes" id="UP000001396"/>
    </source>
</evidence>
<gene>
    <name evidence="1" type="ORF">PPL_04961</name>
</gene>
<evidence type="ECO:0000313" key="1">
    <source>
        <dbReference type="EMBL" id="EFA82056.1"/>
    </source>
</evidence>
<keyword evidence="2" id="KW-1185">Reference proteome</keyword>
<dbReference type="GeneID" id="31360447"/>
<proteinExistence type="predicted"/>
<dbReference type="RefSeq" id="XP_020434173.1">
    <property type="nucleotide sequence ID" value="XM_020575857.1"/>
</dbReference>